<evidence type="ECO:0000259" key="1">
    <source>
        <dbReference type="PROSITE" id="PS50112"/>
    </source>
</evidence>
<sequence length="106" mass="11582">MASIVLDQRERIVAVNSAWTRLCGFSANEALGSSPKLLQGPKTDTREARAFAEACRLGSASTTLTNYRKDGSPFTHRIRSRRVLDASGRVYYLSEGREVHGGPAGR</sequence>
<dbReference type="CDD" id="cd00130">
    <property type="entry name" value="PAS"/>
    <property type="match status" value="1"/>
</dbReference>
<dbReference type="InterPro" id="IPR035965">
    <property type="entry name" value="PAS-like_dom_sf"/>
</dbReference>
<protein>
    <recommendedName>
        <fullName evidence="1">PAS domain-containing protein</fullName>
    </recommendedName>
</protein>
<dbReference type="GeneID" id="17260544"/>
<dbReference type="KEGG" id="ehx:EMIHUDRAFT_356590"/>
<dbReference type="PROSITE" id="PS50112">
    <property type="entry name" value="PAS"/>
    <property type="match status" value="1"/>
</dbReference>
<dbReference type="EnsemblProtists" id="EOD14342">
    <property type="protein sequence ID" value="EOD14342"/>
    <property type="gene ID" value="EMIHUDRAFT_356590"/>
</dbReference>
<dbReference type="InterPro" id="IPR000014">
    <property type="entry name" value="PAS"/>
</dbReference>
<proteinExistence type="predicted"/>
<dbReference type="SUPFAM" id="SSF55785">
    <property type="entry name" value="PYP-like sensor domain (PAS domain)"/>
    <property type="match status" value="1"/>
</dbReference>
<dbReference type="STRING" id="2903.R1BX43"/>
<evidence type="ECO:0000313" key="3">
    <source>
        <dbReference type="Proteomes" id="UP000013827"/>
    </source>
</evidence>
<reference evidence="2" key="2">
    <citation type="submission" date="2024-10" db="UniProtKB">
        <authorList>
            <consortium name="EnsemblProtists"/>
        </authorList>
    </citation>
    <scope>IDENTIFICATION</scope>
</reference>
<name>A0A0D3ISV7_EMIH1</name>
<feature type="domain" description="PAS" evidence="1">
    <location>
        <begin position="1"/>
        <end position="34"/>
    </location>
</feature>
<accession>A0A0D3ISV7</accession>
<dbReference type="NCBIfam" id="TIGR00229">
    <property type="entry name" value="sensory_box"/>
    <property type="match status" value="1"/>
</dbReference>
<keyword evidence="3" id="KW-1185">Reference proteome</keyword>
<reference evidence="3" key="1">
    <citation type="journal article" date="2013" name="Nature">
        <title>Pan genome of the phytoplankton Emiliania underpins its global distribution.</title>
        <authorList>
            <person name="Read B.A."/>
            <person name="Kegel J."/>
            <person name="Klute M.J."/>
            <person name="Kuo A."/>
            <person name="Lefebvre S.C."/>
            <person name="Maumus F."/>
            <person name="Mayer C."/>
            <person name="Miller J."/>
            <person name="Monier A."/>
            <person name="Salamov A."/>
            <person name="Young J."/>
            <person name="Aguilar M."/>
            <person name="Claverie J.M."/>
            <person name="Frickenhaus S."/>
            <person name="Gonzalez K."/>
            <person name="Herman E.K."/>
            <person name="Lin Y.C."/>
            <person name="Napier J."/>
            <person name="Ogata H."/>
            <person name="Sarno A.F."/>
            <person name="Shmutz J."/>
            <person name="Schroeder D."/>
            <person name="de Vargas C."/>
            <person name="Verret F."/>
            <person name="von Dassow P."/>
            <person name="Valentin K."/>
            <person name="Van de Peer Y."/>
            <person name="Wheeler G."/>
            <person name="Dacks J.B."/>
            <person name="Delwiche C.F."/>
            <person name="Dyhrman S.T."/>
            <person name="Glockner G."/>
            <person name="John U."/>
            <person name="Richards T."/>
            <person name="Worden A.Z."/>
            <person name="Zhang X."/>
            <person name="Grigoriev I.V."/>
            <person name="Allen A.E."/>
            <person name="Bidle K."/>
            <person name="Borodovsky M."/>
            <person name="Bowler C."/>
            <person name="Brownlee C."/>
            <person name="Cock J.M."/>
            <person name="Elias M."/>
            <person name="Gladyshev V.N."/>
            <person name="Groth M."/>
            <person name="Guda C."/>
            <person name="Hadaegh A."/>
            <person name="Iglesias-Rodriguez M.D."/>
            <person name="Jenkins J."/>
            <person name="Jones B.M."/>
            <person name="Lawson T."/>
            <person name="Leese F."/>
            <person name="Lindquist E."/>
            <person name="Lobanov A."/>
            <person name="Lomsadze A."/>
            <person name="Malik S.B."/>
            <person name="Marsh M.E."/>
            <person name="Mackinder L."/>
            <person name="Mock T."/>
            <person name="Mueller-Roeber B."/>
            <person name="Pagarete A."/>
            <person name="Parker M."/>
            <person name="Probert I."/>
            <person name="Quesneville H."/>
            <person name="Raines C."/>
            <person name="Rensing S.A."/>
            <person name="Riano-Pachon D.M."/>
            <person name="Richier S."/>
            <person name="Rokitta S."/>
            <person name="Shiraiwa Y."/>
            <person name="Soanes D.M."/>
            <person name="van der Giezen M."/>
            <person name="Wahlund T.M."/>
            <person name="Williams B."/>
            <person name="Wilson W."/>
            <person name="Wolfe G."/>
            <person name="Wurch L.L."/>
        </authorList>
    </citation>
    <scope>NUCLEOTIDE SEQUENCE</scope>
</reference>
<dbReference type="PaxDb" id="2903-EOD14342"/>
<dbReference type="Proteomes" id="UP000013827">
    <property type="component" value="Unassembled WGS sequence"/>
</dbReference>
<dbReference type="Gene3D" id="3.30.450.20">
    <property type="entry name" value="PAS domain"/>
    <property type="match status" value="1"/>
</dbReference>
<dbReference type="RefSeq" id="XP_005766771.1">
    <property type="nucleotide sequence ID" value="XM_005766714.1"/>
</dbReference>
<dbReference type="Pfam" id="PF13426">
    <property type="entry name" value="PAS_9"/>
    <property type="match status" value="1"/>
</dbReference>
<dbReference type="AlphaFoldDB" id="A0A0D3ISV7"/>
<evidence type="ECO:0000313" key="2">
    <source>
        <dbReference type="EnsemblProtists" id="EOD14342"/>
    </source>
</evidence>
<organism evidence="2 3">
    <name type="scientific">Emiliania huxleyi (strain CCMP1516)</name>
    <dbReference type="NCBI Taxonomy" id="280463"/>
    <lineage>
        <taxon>Eukaryota</taxon>
        <taxon>Haptista</taxon>
        <taxon>Haptophyta</taxon>
        <taxon>Prymnesiophyceae</taxon>
        <taxon>Isochrysidales</taxon>
        <taxon>Noelaerhabdaceae</taxon>
        <taxon>Emiliania</taxon>
    </lineage>
</organism>
<dbReference type="HOGENOM" id="CLU_2228264_0_0_1"/>